<evidence type="ECO:0000259" key="1">
    <source>
        <dbReference type="Pfam" id="PF04287"/>
    </source>
</evidence>
<dbReference type="Pfam" id="PF04287">
    <property type="entry name" value="DUF446"/>
    <property type="match status" value="1"/>
</dbReference>
<dbReference type="RefSeq" id="WP_226749720.1">
    <property type="nucleotide sequence ID" value="NZ_JAEINI020000001.1"/>
</dbReference>
<dbReference type="PANTHER" id="PTHR39586:SF1">
    <property type="entry name" value="CYTOPLASMIC PROTEIN"/>
    <property type="match status" value="1"/>
</dbReference>
<dbReference type="Proteomes" id="UP000633814">
    <property type="component" value="Unassembled WGS sequence"/>
</dbReference>
<sequence length="105" mass="11589">MSQHLSLLLADIMQALKQAGLYSQQPPSPQAMASSMPFCCDSMPLEQWLQFVLIPRLQTMLAAGQPLPNKVAILPMAEQVYAGRDEKIQPLLAAITRLDLCLNKP</sequence>
<dbReference type="EMBL" id="JAEINI020000001">
    <property type="protein sequence ID" value="MCB5225632.1"/>
    <property type="molecule type" value="Genomic_DNA"/>
</dbReference>
<gene>
    <name evidence="2" type="ORF">JAO78_002245</name>
</gene>
<dbReference type="Gene3D" id="1.20.1440.40">
    <property type="entry name" value="YqcC-like"/>
    <property type="match status" value="1"/>
</dbReference>
<comment type="caution">
    <text evidence="2">The sequence shown here is derived from an EMBL/GenBank/DDBJ whole genome shotgun (WGS) entry which is preliminary data.</text>
</comment>
<dbReference type="InterPro" id="IPR007384">
    <property type="entry name" value="UCP006257"/>
</dbReference>
<dbReference type="PIRSF" id="PIRSF006257">
    <property type="entry name" value="UCP006257"/>
    <property type="match status" value="1"/>
</dbReference>
<proteinExistence type="predicted"/>
<accession>A0ABS8BZZ0</accession>
<evidence type="ECO:0000313" key="2">
    <source>
        <dbReference type="EMBL" id="MCB5225632.1"/>
    </source>
</evidence>
<dbReference type="InterPro" id="IPR036814">
    <property type="entry name" value="YqcC-like_sf"/>
</dbReference>
<dbReference type="SUPFAM" id="SSF158452">
    <property type="entry name" value="YqcC-like"/>
    <property type="match status" value="1"/>
</dbReference>
<keyword evidence="3" id="KW-1185">Reference proteome</keyword>
<dbReference type="InterPro" id="IPR023376">
    <property type="entry name" value="YqcC-like_dom"/>
</dbReference>
<name>A0ABS8BZZ0_9ALTE</name>
<organism evidence="2 3">
    <name type="scientific">Alishewanella maricola</name>
    <dbReference type="NCBI Taxonomy" id="2795740"/>
    <lineage>
        <taxon>Bacteria</taxon>
        <taxon>Pseudomonadati</taxon>
        <taxon>Pseudomonadota</taxon>
        <taxon>Gammaproteobacteria</taxon>
        <taxon>Alteromonadales</taxon>
        <taxon>Alteromonadaceae</taxon>
        <taxon>Alishewanella</taxon>
    </lineage>
</organism>
<feature type="domain" description="YqcC-like" evidence="1">
    <location>
        <begin position="7"/>
        <end position="99"/>
    </location>
</feature>
<evidence type="ECO:0000313" key="3">
    <source>
        <dbReference type="Proteomes" id="UP000633814"/>
    </source>
</evidence>
<reference evidence="2 3" key="1">
    <citation type="submission" date="2021-10" db="EMBL/GenBank/DDBJ databases">
        <title>Alishewanella koreense sp. nov. isolated from seawater of southwestern coast in South Korea and the proposal for the reclassification of Rheinheimera perlucida and Rheinheimera tuosuensis as Arsukibacterium perlucida and Arsukibacterium tuosuensis.</title>
        <authorList>
            <person name="Kim K.H."/>
            <person name="Ruan W."/>
            <person name="Kim K.R."/>
            <person name="Baek J.H."/>
            <person name="Jeon C.O."/>
        </authorList>
    </citation>
    <scope>NUCLEOTIDE SEQUENCE [LARGE SCALE GENOMIC DNA]</scope>
    <source>
        <strain evidence="2 3">16-MA</strain>
    </source>
</reference>
<dbReference type="PANTHER" id="PTHR39586">
    <property type="entry name" value="CYTOPLASMIC PROTEIN-RELATED"/>
    <property type="match status" value="1"/>
</dbReference>
<protein>
    <submittedName>
        <fullName evidence="2">YqcC family protein</fullName>
    </submittedName>
</protein>